<comment type="similarity">
    <text evidence="2">Belongs to the TMEM97/sigma-2 receptor family.</text>
</comment>
<dbReference type="OMA" id="DWLYLFI"/>
<dbReference type="KEGG" id="ela:UCREL1_4745"/>
<dbReference type="eggNOG" id="ENOG502S97I">
    <property type="taxonomic scope" value="Eukaryota"/>
</dbReference>
<evidence type="ECO:0000256" key="2">
    <source>
        <dbReference type="ARBA" id="ARBA00009096"/>
    </source>
</evidence>
<keyword evidence="5 7" id="KW-1133">Transmembrane helix</keyword>
<evidence type="ECO:0000313" key="9">
    <source>
        <dbReference type="EMBL" id="EMR68242.1"/>
    </source>
</evidence>
<evidence type="ECO:0000256" key="7">
    <source>
        <dbReference type="PIRNR" id="PIRNR031032"/>
    </source>
</evidence>
<evidence type="ECO:0000256" key="5">
    <source>
        <dbReference type="ARBA" id="ARBA00022989"/>
    </source>
</evidence>
<organism evidence="9 10">
    <name type="scientific">Eutypa lata (strain UCR-EL1)</name>
    <name type="common">Grapevine dieback disease fungus</name>
    <name type="synonym">Eutypa armeniacae</name>
    <dbReference type="NCBI Taxonomy" id="1287681"/>
    <lineage>
        <taxon>Eukaryota</taxon>
        <taxon>Fungi</taxon>
        <taxon>Dikarya</taxon>
        <taxon>Ascomycota</taxon>
        <taxon>Pezizomycotina</taxon>
        <taxon>Sordariomycetes</taxon>
        <taxon>Xylariomycetidae</taxon>
        <taxon>Xylariales</taxon>
        <taxon>Diatrypaceae</taxon>
        <taxon>Eutypa</taxon>
    </lineage>
</organism>
<keyword evidence="6 7" id="KW-0472">Membrane</keyword>
<dbReference type="Pfam" id="PF05241">
    <property type="entry name" value="EBP"/>
    <property type="match status" value="1"/>
</dbReference>
<evidence type="ECO:0000259" key="8">
    <source>
        <dbReference type="PROSITE" id="PS51751"/>
    </source>
</evidence>
<reference evidence="10" key="1">
    <citation type="journal article" date="2013" name="Genome Announc.">
        <title>Draft genome sequence of the grapevine dieback fungus Eutypa lata UCR-EL1.</title>
        <authorList>
            <person name="Blanco-Ulate B."/>
            <person name="Rolshausen P.E."/>
            <person name="Cantu D."/>
        </authorList>
    </citation>
    <scope>NUCLEOTIDE SEQUENCE [LARGE SCALE GENOMIC DNA]</scope>
    <source>
        <strain evidence="10">UCR-EL1</strain>
    </source>
</reference>
<dbReference type="PIRSF" id="PIRSF031032">
    <property type="entry name" value="TMP_97_prd"/>
    <property type="match status" value="1"/>
</dbReference>
<comment type="subcellular location">
    <subcellularLocation>
        <location evidence="1">Endoplasmic reticulum membrane</location>
        <topology evidence="1">Multi-pass membrane protein</topology>
    </subcellularLocation>
</comment>
<keyword evidence="3 7" id="KW-0812">Transmembrane</keyword>
<dbReference type="GO" id="GO:0005789">
    <property type="term" value="C:endoplasmic reticulum membrane"/>
    <property type="evidence" value="ECO:0007669"/>
    <property type="project" value="UniProtKB-SubCell"/>
</dbReference>
<feature type="transmembrane region" description="Helical" evidence="7">
    <location>
        <begin position="149"/>
        <end position="168"/>
    </location>
</feature>
<evidence type="ECO:0000256" key="3">
    <source>
        <dbReference type="ARBA" id="ARBA00022692"/>
    </source>
</evidence>
<evidence type="ECO:0000256" key="6">
    <source>
        <dbReference type="ARBA" id="ARBA00023136"/>
    </source>
</evidence>
<evidence type="ECO:0000256" key="4">
    <source>
        <dbReference type="ARBA" id="ARBA00022824"/>
    </source>
</evidence>
<dbReference type="PANTHER" id="PTHR31204">
    <property type="entry name" value="SIGMA INTRACELLULAR RECEPTOR 2"/>
    <property type="match status" value="1"/>
</dbReference>
<feature type="transmembrane region" description="Helical" evidence="7">
    <location>
        <begin position="112"/>
        <end position="137"/>
    </location>
</feature>
<dbReference type="InterPro" id="IPR016964">
    <property type="entry name" value="Sigma2_recept"/>
</dbReference>
<evidence type="ECO:0000313" key="10">
    <source>
        <dbReference type="Proteomes" id="UP000012174"/>
    </source>
</evidence>
<dbReference type="STRING" id="1287681.M7SVE0"/>
<feature type="transmembrane region" description="Helical" evidence="7">
    <location>
        <begin position="77"/>
        <end position="100"/>
    </location>
</feature>
<dbReference type="PROSITE" id="PS51751">
    <property type="entry name" value="EXPERA"/>
    <property type="match status" value="1"/>
</dbReference>
<dbReference type="EMBL" id="KB706276">
    <property type="protein sequence ID" value="EMR68242.1"/>
    <property type="molecule type" value="Genomic_DNA"/>
</dbReference>
<dbReference type="InterPro" id="IPR033118">
    <property type="entry name" value="EXPERA"/>
</dbReference>
<accession>M7SVE0</accession>
<dbReference type="PANTHER" id="PTHR31204:SF1">
    <property type="entry name" value="SIGMA INTRACELLULAR RECEPTOR 2"/>
    <property type="match status" value="1"/>
</dbReference>
<gene>
    <name evidence="9" type="ORF">UCREL1_4745</name>
</gene>
<keyword evidence="4 7" id="KW-0256">Endoplasmic reticulum</keyword>
<dbReference type="OrthoDB" id="433124at2759"/>
<dbReference type="AlphaFoldDB" id="M7SVE0"/>
<proteinExistence type="inferred from homology"/>
<feature type="domain" description="EXPERA" evidence="8">
    <location>
        <begin position="9"/>
        <end position="167"/>
    </location>
</feature>
<protein>
    <recommendedName>
        <fullName evidence="7">Efficient mitochondria targeting-associated protein 19</fullName>
    </recommendedName>
</protein>
<dbReference type="InterPro" id="IPR051987">
    <property type="entry name" value="Sigma-2_receptor-like"/>
</dbReference>
<keyword evidence="10" id="KW-1185">Reference proteome</keyword>
<sequence>MASNTRHWLDKVYLVYFLIHIPILFCVDLVPLYPSWAWEPPTAPLHMLHDLRVYYLETYNDQFFAPSPPGPSIPSFFALYALMELVFHLPVSVWAVGRLLPGKGSQGGLDGAAELLLLVYGLQTALTTATCMYEAYLWDPAVVSAEQKLVLLGGLYGGYLALAVVLTVDMYARLLTRVNAVDAATTKKTQ</sequence>
<feature type="transmembrane region" description="Helical" evidence="7">
    <location>
        <begin position="12"/>
        <end position="33"/>
    </location>
</feature>
<name>M7SVE0_EUTLA</name>
<dbReference type="HOGENOM" id="CLU_086812_2_0_1"/>
<evidence type="ECO:0000256" key="1">
    <source>
        <dbReference type="ARBA" id="ARBA00004477"/>
    </source>
</evidence>
<dbReference type="Proteomes" id="UP000012174">
    <property type="component" value="Unassembled WGS sequence"/>
</dbReference>